<name>A0ABQ2HVT8_9BACT</name>
<protein>
    <submittedName>
        <fullName evidence="1">Uncharacterized protein</fullName>
    </submittedName>
</protein>
<evidence type="ECO:0000313" key="2">
    <source>
        <dbReference type="Proteomes" id="UP000632339"/>
    </source>
</evidence>
<dbReference type="Proteomes" id="UP000632339">
    <property type="component" value="Unassembled WGS sequence"/>
</dbReference>
<dbReference type="EMBL" id="BMLI01000001">
    <property type="protein sequence ID" value="GGM90802.1"/>
    <property type="molecule type" value="Genomic_DNA"/>
</dbReference>
<reference evidence="2" key="1">
    <citation type="journal article" date="2019" name="Int. J. Syst. Evol. Microbiol.">
        <title>The Global Catalogue of Microorganisms (GCM) 10K type strain sequencing project: providing services to taxonomists for standard genome sequencing and annotation.</title>
        <authorList>
            <consortium name="The Broad Institute Genomics Platform"/>
            <consortium name="The Broad Institute Genome Sequencing Center for Infectious Disease"/>
            <person name="Wu L."/>
            <person name="Ma J."/>
        </authorList>
    </citation>
    <scope>NUCLEOTIDE SEQUENCE [LARGE SCALE GENOMIC DNA]</scope>
    <source>
        <strain evidence="2">CGMCC 1.6375</strain>
    </source>
</reference>
<sequence length="43" mass="4568">MTYNHYKAKSLGAKAVTGAALVIKNKKAARNADGFTNDPVFQG</sequence>
<accession>A0ABQ2HVT8</accession>
<evidence type="ECO:0000313" key="1">
    <source>
        <dbReference type="EMBL" id="GGM90802.1"/>
    </source>
</evidence>
<proteinExistence type="predicted"/>
<comment type="caution">
    <text evidence="1">The sequence shown here is derived from an EMBL/GenBank/DDBJ whole genome shotgun (WGS) entry which is preliminary data.</text>
</comment>
<gene>
    <name evidence="1" type="ORF">GCM10010967_24860</name>
</gene>
<organism evidence="1 2">
    <name type="scientific">Dyadobacter beijingensis</name>
    <dbReference type="NCBI Taxonomy" id="365489"/>
    <lineage>
        <taxon>Bacteria</taxon>
        <taxon>Pseudomonadati</taxon>
        <taxon>Bacteroidota</taxon>
        <taxon>Cytophagia</taxon>
        <taxon>Cytophagales</taxon>
        <taxon>Spirosomataceae</taxon>
        <taxon>Dyadobacter</taxon>
    </lineage>
</organism>
<keyword evidence="2" id="KW-1185">Reference proteome</keyword>
<dbReference type="RefSeq" id="WP_019943564.1">
    <property type="nucleotide sequence ID" value="NZ_BMLI01000001.1"/>
</dbReference>